<organism evidence="12 13">
    <name type="scientific">Larsenimonas rhizosphaerae</name>
    <dbReference type="NCBI Taxonomy" id="2944682"/>
    <lineage>
        <taxon>Bacteria</taxon>
        <taxon>Pseudomonadati</taxon>
        <taxon>Pseudomonadota</taxon>
        <taxon>Gammaproteobacteria</taxon>
        <taxon>Oceanospirillales</taxon>
        <taxon>Halomonadaceae</taxon>
        <taxon>Larsenimonas</taxon>
    </lineage>
</organism>
<reference evidence="12" key="1">
    <citation type="submission" date="2022-11" db="EMBL/GenBank/DDBJ databases">
        <title>Larsenimonas rhizosphaerae sp. nov., isolated from a tidal mudflat.</title>
        <authorList>
            <person name="Lee S.D."/>
            <person name="Kim I.S."/>
        </authorList>
    </citation>
    <scope>NUCLEOTIDE SEQUENCE</scope>
    <source>
        <strain evidence="12">GH2-1</strain>
    </source>
</reference>
<sequence>MSVSPVLITGGTRRLGRYCAERLMEDGHPVIITWRTRGPAVDALERLGARTMHADFSTREGIEAFIEALILQAPSLRAVIHNAGAAVEECEGGAEQFDRQFHINMMAPYLVNLAAYDLLMASGESQRDIIHLTDARTTSGCAHRPEYAAAKAGLDNLTRSFAKRFSPHIQVNAIAPGLVMQHESDFEQAPVSQRAVLGPVPPGPLVIWEGLRYLLDTPFVTGITLPVDGSHHVA</sequence>
<evidence type="ECO:0000256" key="3">
    <source>
        <dbReference type="ARBA" id="ARBA00022857"/>
    </source>
</evidence>
<protein>
    <recommendedName>
        <fullName evidence="8">Dihydromonapterin reductase</fullName>
        <ecNumber evidence="1">1.5.1.3</ecNumber>
        <ecNumber evidence="7">1.5.1.50</ecNumber>
    </recommendedName>
    <alternativeName>
        <fullName evidence="9">Dihydrofolate reductase</fullName>
    </alternativeName>
</protein>
<evidence type="ECO:0000256" key="11">
    <source>
        <dbReference type="ARBA" id="ARBA00049376"/>
    </source>
</evidence>
<proteinExistence type="inferred from homology"/>
<dbReference type="SUPFAM" id="SSF51735">
    <property type="entry name" value="NAD(P)-binding Rossmann-fold domains"/>
    <property type="match status" value="1"/>
</dbReference>
<keyword evidence="4" id="KW-0560">Oxidoreductase</keyword>
<evidence type="ECO:0000256" key="9">
    <source>
        <dbReference type="ARBA" id="ARBA00042299"/>
    </source>
</evidence>
<dbReference type="GO" id="GO:0006730">
    <property type="term" value="P:one-carbon metabolic process"/>
    <property type="evidence" value="ECO:0007669"/>
    <property type="project" value="UniProtKB-KW"/>
</dbReference>
<comment type="catalytic activity">
    <reaction evidence="11">
        <text>7,8-dihydromonapterin + NADPH + H(+) = 5,6,7,8-tetrahydromonapterin + NADP(+)</text>
        <dbReference type="Rhea" id="RHEA:34847"/>
        <dbReference type="ChEBI" id="CHEBI:15378"/>
        <dbReference type="ChEBI" id="CHEBI:57783"/>
        <dbReference type="ChEBI" id="CHEBI:58349"/>
        <dbReference type="ChEBI" id="CHEBI:71175"/>
        <dbReference type="ChEBI" id="CHEBI:71177"/>
        <dbReference type="EC" id="1.5.1.50"/>
    </reaction>
</comment>
<evidence type="ECO:0000256" key="7">
    <source>
        <dbReference type="ARBA" id="ARBA00039145"/>
    </source>
</evidence>
<evidence type="ECO:0000256" key="6">
    <source>
        <dbReference type="ARBA" id="ARBA00038212"/>
    </source>
</evidence>
<dbReference type="AlphaFoldDB" id="A0AA41ZI88"/>
<dbReference type="RefSeq" id="WP_265896202.1">
    <property type="nucleotide sequence ID" value="NZ_JAPIVE010000002.1"/>
</dbReference>
<comment type="caution">
    <text evidence="12">The sequence shown here is derived from an EMBL/GenBank/DDBJ whole genome shotgun (WGS) entry which is preliminary data.</text>
</comment>
<dbReference type="InterPro" id="IPR020904">
    <property type="entry name" value="Sc_DH/Rdtase_CS"/>
</dbReference>
<evidence type="ECO:0000256" key="10">
    <source>
        <dbReference type="ARBA" id="ARBA00048873"/>
    </source>
</evidence>
<dbReference type="PRINTS" id="PR00081">
    <property type="entry name" value="GDHRDH"/>
</dbReference>
<dbReference type="PANTHER" id="PTHR43639">
    <property type="entry name" value="OXIDOREDUCTASE, SHORT-CHAIN DEHYDROGENASE/REDUCTASE FAMILY (AFU_ORTHOLOGUE AFUA_5G02870)"/>
    <property type="match status" value="1"/>
</dbReference>
<evidence type="ECO:0000313" key="13">
    <source>
        <dbReference type="Proteomes" id="UP001165678"/>
    </source>
</evidence>
<dbReference type="PANTHER" id="PTHR43639:SF6">
    <property type="entry name" value="DIHYDROMONAPTERIN REDUCTASE"/>
    <property type="match status" value="1"/>
</dbReference>
<evidence type="ECO:0000256" key="5">
    <source>
        <dbReference type="ARBA" id="ARBA00037508"/>
    </source>
</evidence>
<dbReference type="EC" id="1.5.1.50" evidence="7"/>
<evidence type="ECO:0000256" key="2">
    <source>
        <dbReference type="ARBA" id="ARBA00022563"/>
    </source>
</evidence>
<dbReference type="GO" id="GO:0004146">
    <property type="term" value="F:dihydrofolate reductase activity"/>
    <property type="evidence" value="ECO:0007669"/>
    <property type="project" value="UniProtKB-EC"/>
</dbReference>
<dbReference type="EC" id="1.5.1.3" evidence="1"/>
<dbReference type="PROSITE" id="PS00061">
    <property type="entry name" value="ADH_SHORT"/>
    <property type="match status" value="1"/>
</dbReference>
<dbReference type="Gene3D" id="3.40.50.720">
    <property type="entry name" value="NAD(P)-binding Rossmann-like Domain"/>
    <property type="match status" value="1"/>
</dbReference>
<dbReference type="Pfam" id="PF00106">
    <property type="entry name" value="adh_short"/>
    <property type="match status" value="1"/>
</dbReference>
<accession>A0AA41ZI88</accession>
<dbReference type="InterPro" id="IPR036291">
    <property type="entry name" value="NAD(P)-bd_dom_sf"/>
</dbReference>
<gene>
    <name evidence="12" type="ORF">OQ287_08820</name>
</gene>
<name>A0AA41ZI88_9GAMM</name>
<dbReference type="Proteomes" id="UP001165678">
    <property type="component" value="Unassembled WGS sequence"/>
</dbReference>
<dbReference type="EMBL" id="JAPIVE010000002">
    <property type="protein sequence ID" value="MCX2524343.1"/>
    <property type="molecule type" value="Genomic_DNA"/>
</dbReference>
<comment type="function">
    <text evidence="5">Catalyzes the reduction of dihydromonapterin to tetrahydromonapterin. Also has lower activity with dihydrofolate.</text>
</comment>
<evidence type="ECO:0000256" key="1">
    <source>
        <dbReference type="ARBA" id="ARBA00012856"/>
    </source>
</evidence>
<keyword evidence="3" id="KW-0521">NADP</keyword>
<keyword evidence="13" id="KW-1185">Reference proteome</keyword>
<comment type="similarity">
    <text evidence="6">Belongs to the short-chain dehydrogenases/reductases (SDR) family. FolM subfamily.</text>
</comment>
<evidence type="ECO:0000313" key="12">
    <source>
        <dbReference type="EMBL" id="MCX2524343.1"/>
    </source>
</evidence>
<evidence type="ECO:0000256" key="4">
    <source>
        <dbReference type="ARBA" id="ARBA00023002"/>
    </source>
</evidence>
<dbReference type="InterPro" id="IPR002347">
    <property type="entry name" value="SDR_fam"/>
</dbReference>
<evidence type="ECO:0000256" key="8">
    <source>
        <dbReference type="ARBA" id="ARBA00039631"/>
    </source>
</evidence>
<comment type="catalytic activity">
    <reaction evidence="10">
        <text>(6S)-5,6,7,8-tetrahydrofolate + NADP(+) = 7,8-dihydrofolate + NADPH + H(+)</text>
        <dbReference type="Rhea" id="RHEA:15009"/>
        <dbReference type="ChEBI" id="CHEBI:15378"/>
        <dbReference type="ChEBI" id="CHEBI:57451"/>
        <dbReference type="ChEBI" id="CHEBI:57453"/>
        <dbReference type="ChEBI" id="CHEBI:57783"/>
        <dbReference type="ChEBI" id="CHEBI:58349"/>
        <dbReference type="EC" id="1.5.1.3"/>
    </reaction>
</comment>
<keyword evidence="2" id="KW-0554">One-carbon metabolism</keyword>